<protein>
    <recommendedName>
        <fullName evidence="3">ABC transporter periplasmic binding protein yphF</fullName>
    </recommendedName>
</protein>
<evidence type="ECO:0000313" key="2">
    <source>
        <dbReference type="Proteomes" id="UP000581688"/>
    </source>
</evidence>
<dbReference type="Proteomes" id="UP000581688">
    <property type="component" value="Unassembled WGS sequence"/>
</dbReference>
<comment type="caution">
    <text evidence="1">The sequence shown here is derived from an EMBL/GenBank/DDBJ whole genome shotgun (WGS) entry which is preliminary data.</text>
</comment>
<keyword evidence="2" id="KW-1185">Reference proteome</keyword>
<organism evidence="1 2">
    <name type="scientific">Salirhabdus euzebyi</name>
    <dbReference type="NCBI Taxonomy" id="394506"/>
    <lineage>
        <taxon>Bacteria</taxon>
        <taxon>Bacillati</taxon>
        <taxon>Bacillota</taxon>
        <taxon>Bacilli</taxon>
        <taxon>Bacillales</taxon>
        <taxon>Bacillaceae</taxon>
        <taxon>Salirhabdus</taxon>
    </lineage>
</organism>
<accession>A0A841Q312</accession>
<dbReference type="AlphaFoldDB" id="A0A841Q312"/>
<proteinExistence type="predicted"/>
<evidence type="ECO:0008006" key="3">
    <source>
        <dbReference type="Google" id="ProtNLM"/>
    </source>
</evidence>
<evidence type="ECO:0000313" key="1">
    <source>
        <dbReference type="EMBL" id="MBB6452198.1"/>
    </source>
</evidence>
<name>A0A841Q312_9BACI</name>
<sequence>MKKKWQLVFVLFLLLITTGCLYPNDRLAKNQVSNDLQLQTVQQAVESYREAKTGLLPIKNRNSDTPIFIKYPVDFNALKQNGFLASTPGNAFEEGGFYQYVIINVETNPTVKVIDLRMTEKLRQLNVQLEMYRNKHLYPPFGEMISNGVYNLNHEKIGLDEPPYVVSPYSQDNLPIVIDTNGELFIDYSKDLYRALKDFPNDYEQGDDIRYILAEQYPFVPAYSLPYTIKDGEPVFFKE</sequence>
<reference evidence="1 2" key="1">
    <citation type="submission" date="2020-08" db="EMBL/GenBank/DDBJ databases">
        <title>Genomic Encyclopedia of Type Strains, Phase IV (KMG-IV): sequencing the most valuable type-strain genomes for metagenomic binning, comparative biology and taxonomic classification.</title>
        <authorList>
            <person name="Goeker M."/>
        </authorList>
    </citation>
    <scope>NUCLEOTIDE SEQUENCE [LARGE SCALE GENOMIC DNA]</scope>
    <source>
        <strain evidence="1 2">DSM 19612</strain>
    </source>
</reference>
<gene>
    <name evidence="1" type="ORF">HNQ94_000643</name>
</gene>
<dbReference type="RefSeq" id="WP_174495121.1">
    <property type="nucleotide sequence ID" value="NZ_CADDWK010000002.1"/>
</dbReference>
<dbReference type="PROSITE" id="PS51257">
    <property type="entry name" value="PROKAR_LIPOPROTEIN"/>
    <property type="match status" value="1"/>
</dbReference>
<dbReference type="EMBL" id="JACHGH010000002">
    <property type="protein sequence ID" value="MBB6452198.1"/>
    <property type="molecule type" value="Genomic_DNA"/>
</dbReference>